<evidence type="ECO:0000313" key="3">
    <source>
        <dbReference type="Proteomes" id="UP000588806"/>
    </source>
</evidence>
<comment type="caution">
    <text evidence="2">The sequence shown here is derived from an EMBL/GenBank/DDBJ whole genome shotgun (WGS) entry which is preliminary data.</text>
</comment>
<organism evidence="2 3">
    <name type="scientific">Vreelandella azerica</name>
    <dbReference type="NCBI Taxonomy" id="2732867"/>
    <lineage>
        <taxon>Bacteria</taxon>
        <taxon>Pseudomonadati</taxon>
        <taxon>Pseudomonadota</taxon>
        <taxon>Gammaproteobacteria</taxon>
        <taxon>Oceanospirillales</taxon>
        <taxon>Halomonadaceae</taxon>
        <taxon>Vreelandella</taxon>
    </lineage>
</organism>
<keyword evidence="1" id="KW-1133">Transmembrane helix</keyword>
<name>A0A7Y3XA10_9GAMM</name>
<dbReference type="EMBL" id="JABFHI010000001">
    <property type="protein sequence ID" value="NOG30808.1"/>
    <property type="molecule type" value="Genomic_DNA"/>
</dbReference>
<protein>
    <submittedName>
        <fullName evidence="2">Uncharacterized protein</fullName>
    </submittedName>
</protein>
<reference evidence="2 3" key="1">
    <citation type="submission" date="2020-05" db="EMBL/GenBank/DDBJ databases">
        <authorList>
            <person name="Ruan W."/>
            <person name="Jeon C.O."/>
            <person name="Chun B.H."/>
        </authorList>
    </citation>
    <scope>NUCLEOTIDE SEQUENCE [LARGE SCALE GENOMIC DNA]</scope>
    <source>
        <strain evidence="2 3">TBZ9</strain>
    </source>
</reference>
<keyword evidence="1" id="KW-0812">Transmembrane</keyword>
<accession>A0A7Y3XA10</accession>
<sequence>MNPQYWLEAATLVFNLLGMVVCLVGLTLAQKMTRRWPGYVIAVIGFQIATLPMFYQLVQMLRQSGA</sequence>
<dbReference type="RefSeq" id="WP_171701272.1">
    <property type="nucleotide sequence ID" value="NZ_JABFHI010000001.1"/>
</dbReference>
<gene>
    <name evidence="2" type="ORF">HLB35_01715</name>
</gene>
<dbReference type="Proteomes" id="UP000588806">
    <property type="component" value="Unassembled WGS sequence"/>
</dbReference>
<feature type="transmembrane region" description="Helical" evidence="1">
    <location>
        <begin position="6"/>
        <end position="29"/>
    </location>
</feature>
<evidence type="ECO:0000313" key="2">
    <source>
        <dbReference type="EMBL" id="NOG30808.1"/>
    </source>
</evidence>
<keyword evidence="1" id="KW-0472">Membrane</keyword>
<evidence type="ECO:0000256" key="1">
    <source>
        <dbReference type="SAM" id="Phobius"/>
    </source>
</evidence>
<dbReference type="AlphaFoldDB" id="A0A7Y3XA10"/>
<proteinExistence type="predicted"/>
<reference evidence="2 3" key="2">
    <citation type="submission" date="2020-06" db="EMBL/GenBank/DDBJ databases">
        <title>Halomonas songnenensis sp. nov., a moderately halophilic bacterium isolated from saline and alkaline soils.</title>
        <authorList>
            <person name="Jiang J."/>
            <person name="Pan Y."/>
        </authorList>
    </citation>
    <scope>NUCLEOTIDE SEQUENCE [LARGE SCALE GENOMIC DNA]</scope>
    <source>
        <strain evidence="2 3">TBZ9</strain>
    </source>
</reference>
<keyword evidence="3" id="KW-1185">Reference proteome</keyword>
<feature type="transmembrane region" description="Helical" evidence="1">
    <location>
        <begin position="36"/>
        <end position="55"/>
    </location>
</feature>